<comment type="caution">
    <text evidence="3">The sequence shown here is derived from an EMBL/GenBank/DDBJ whole genome shotgun (WGS) entry which is preliminary data.</text>
</comment>
<reference evidence="3" key="1">
    <citation type="submission" date="2021-02" db="EMBL/GenBank/DDBJ databases">
        <authorList>
            <person name="Nowell W R."/>
        </authorList>
    </citation>
    <scope>NUCLEOTIDE SEQUENCE</scope>
</reference>
<keyword evidence="1" id="KW-1133">Transmembrane helix</keyword>
<evidence type="ECO:0000313" key="2">
    <source>
        <dbReference type="EMBL" id="CAF1347894.1"/>
    </source>
</evidence>
<feature type="transmembrane region" description="Helical" evidence="1">
    <location>
        <begin position="25"/>
        <end position="49"/>
    </location>
</feature>
<evidence type="ECO:0000313" key="4">
    <source>
        <dbReference type="Proteomes" id="UP000663868"/>
    </source>
</evidence>
<dbReference type="AlphaFoldDB" id="A0A819I8H2"/>
<dbReference type="EMBL" id="CAJOBB010001862">
    <property type="protein sequence ID" value="CAF3912459.1"/>
    <property type="molecule type" value="Genomic_DNA"/>
</dbReference>
<dbReference type="Gene3D" id="2.60.120.260">
    <property type="entry name" value="Galactose-binding domain-like"/>
    <property type="match status" value="1"/>
</dbReference>
<organism evidence="3 4">
    <name type="scientific">Adineta steineri</name>
    <dbReference type="NCBI Taxonomy" id="433720"/>
    <lineage>
        <taxon>Eukaryota</taxon>
        <taxon>Metazoa</taxon>
        <taxon>Spiralia</taxon>
        <taxon>Gnathifera</taxon>
        <taxon>Rotifera</taxon>
        <taxon>Eurotatoria</taxon>
        <taxon>Bdelloidea</taxon>
        <taxon>Adinetida</taxon>
        <taxon>Adinetidae</taxon>
        <taxon>Adineta</taxon>
    </lineage>
</organism>
<dbReference type="Proteomes" id="UP000663868">
    <property type="component" value="Unassembled WGS sequence"/>
</dbReference>
<evidence type="ECO:0000313" key="3">
    <source>
        <dbReference type="EMBL" id="CAF3912459.1"/>
    </source>
</evidence>
<sequence length="271" mass="29906">MATEINITSSNTQIPVGNKNERLCMIIKISLTVLMIALTVTPPMIVLTLKIGTITETEMNITVSTDITPLITKENHPISSVTKPIVLQIFRRTNEVVYAIWNTIAGGDSSPSLPGQSTGTYWPSEPPEAALDGNLSSEYTNHGICSGSSPLYDICGIKTGFYITFKSKPFILVQFRIATNKDSQLRDPKRITIEGSNNKESDLIFGRSWTLIYDGDAGLAKNPGRRTYGDIQTIRNNSLSFASYRILITSKRGKHNCVSYSEFAMIGRFPD</sequence>
<protein>
    <submittedName>
        <fullName evidence="3">Uncharacterized protein</fullName>
    </submittedName>
</protein>
<gene>
    <name evidence="2" type="ORF">IZO911_LOCUS36604</name>
    <name evidence="3" type="ORF">KXQ929_LOCUS23431</name>
</gene>
<dbReference type="EMBL" id="CAJNOE010000861">
    <property type="protein sequence ID" value="CAF1347894.1"/>
    <property type="molecule type" value="Genomic_DNA"/>
</dbReference>
<keyword evidence="1" id="KW-0472">Membrane</keyword>
<name>A0A819I8H2_9BILA</name>
<keyword evidence="1" id="KW-0812">Transmembrane</keyword>
<evidence type="ECO:0000256" key="1">
    <source>
        <dbReference type="SAM" id="Phobius"/>
    </source>
</evidence>
<accession>A0A819I8H2</accession>
<proteinExistence type="predicted"/>
<dbReference type="Proteomes" id="UP000663860">
    <property type="component" value="Unassembled WGS sequence"/>
</dbReference>